<dbReference type="Pfam" id="PF13855">
    <property type="entry name" value="LRR_8"/>
    <property type="match status" value="1"/>
</dbReference>
<dbReference type="SUPFAM" id="SSF52058">
    <property type="entry name" value="L domain-like"/>
    <property type="match status" value="1"/>
</dbReference>
<feature type="domain" description="F-box" evidence="5">
    <location>
        <begin position="94"/>
        <end position="140"/>
    </location>
</feature>
<dbReference type="OrthoDB" id="676979at2759"/>
<evidence type="ECO:0000313" key="6">
    <source>
        <dbReference type="EMBL" id="TPX70748.1"/>
    </source>
</evidence>
<protein>
    <recommendedName>
        <fullName evidence="5">F-box domain-containing protein</fullName>
    </recommendedName>
</protein>
<evidence type="ECO:0000256" key="1">
    <source>
        <dbReference type="ARBA" id="ARBA00022614"/>
    </source>
</evidence>
<organism evidence="6 7">
    <name type="scientific">Chytriomyces confervae</name>
    <dbReference type="NCBI Taxonomy" id="246404"/>
    <lineage>
        <taxon>Eukaryota</taxon>
        <taxon>Fungi</taxon>
        <taxon>Fungi incertae sedis</taxon>
        <taxon>Chytridiomycota</taxon>
        <taxon>Chytridiomycota incertae sedis</taxon>
        <taxon>Chytridiomycetes</taxon>
        <taxon>Chytridiales</taxon>
        <taxon>Chytriomycetaceae</taxon>
        <taxon>Chytriomyces</taxon>
    </lineage>
</organism>
<evidence type="ECO:0000259" key="5">
    <source>
        <dbReference type="PROSITE" id="PS50181"/>
    </source>
</evidence>
<dbReference type="InterPro" id="IPR001810">
    <property type="entry name" value="F-box_dom"/>
</dbReference>
<keyword evidence="3" id="KW-0677">Repeat</keyword>
<proteinExistence type="predicted"/>
<keyword evidence="7" id="KW-1185">Reference proteome</keyword>
<evidence type="ECO:0000256" key="3">
    <source>
        <dbReference type="ARBA" id="ARBA00022737"/>
    </source>
</evidence>
<evidence type="ECO:0000256" key="4">
    <source>
        <dbReference type="SAM" id="MobiDB-lite"/>
    </source>
</evidence>
<dbReference type="PANTHER" id="PTHR47988">
    <property type="entry name" value="SOMATIC EMBRYOGENESIS RECEPTOR KINASE 1"/>
    <property type="match status" value="1"/>
</dbReference>
<dbReference type="EMBL" id="QEAP01000276">
    <property type="protein sequence ID" value="TPX70748.1"/>
    <property type="molecule type" value="Genomic_DNA"/>
</dbReference>
<feature type="region of interest" description="Disordered" evidence="4">
    <location>
        <begin position="1"/>
        <end position="22"/>
    </location>
</feature>
<evidence type="ECO:0000313" key="7">
    <source>
        <dbReference type="Proteomes" id="UP000320333"/>
    </source>
</evidence>
<keyword evidence="2" id="KW-0732">Signal</keyword>
<dbReference type="SMART" id="SM00369">
    <property type="entry name" value="LRR_TYP"/>
    <property type="match status" value="3"/>
</dbReference>
<dbReference type="AlphaFoldDB" id="A0A507F5U3"/>
<dbReference type="PROSITE" id="PS51450">
    <property type="entry name" value="LRR"/>
    <property type="match status" value="1"/>
</dbReference>
<keyword evidence="1" id="KW-0433">Leucine-rich repeat</keyword>
<dbReference type="InterPro" id="IPR036047">
    <property type="entry name" value="F-box-like_dom_sf"/>
</dbReference>
<evidence type="ECO:0000256" key="2">
    <source>
        <dbReference type="ARBA" id="ARBA00022729"/>
    </source>
</evidence>
<dbReference type="SUPFAM" id="SSF81383">
    <property type="entry name" value="F-box domain"/>
    <property type="match status" value="1"/>
</dbReference>
<name>A0A507F5U3_9FUNG</name>
<gene>
    <name evidence="6" type="ORF">CcCBS67573_g06445</name>
</gene>
<dbReference type="PROSITE" id="PS50181">
    <property type="entry name" value="FBOX"/>
    <property type="match status" value="1"/>
</dbReference>
<dbReference type="FunFam" id="3.80.10.10:FF:000383">
    <property type="entry name" value="Leucine-rich repeat receptor protein kinase EMS1"/>
    <property type="match status" value="1"/>
</dbReference>
<dbReference type="Pfam" id="PF12937">
    <property type="entry name" value="F-box-like"/>
    <property type="match status" value="1"/>
</dbReference>
<dbReference type="Proteomes" id="UP000320333">
    <property type="component" value="Unassembled WGS sequence"/>
</dbReference>
<dbReference type="InterPro" id="IPR001611">
    <property type="entry name" value="Leu-rich_rpt"/>
</dbReference>
<dbReference type="STRING" id="246404.A0A507F5U3"/>
<dbReference type="Gene3D" id="3.80.10.10">
    <property type="entry name" value="Ribonuclease Inhibitor"/>
    <property type="match status" value="1"/>
</dbReference>
<dbReference type="Pfam" id="PF00560">
    <property type="entry name" value="LRR_1"/>
    <property type="match status" value="1"/>
</dbReference>
<dbReference type="InterPro" id="IPR003591">
    <property type="entry name" value="Leu-rich_rpt_typical-subtyp"/>
</dbReference>
<accession>A0A507F5U3</accession>
<feature type="compositionally biased region" description="Low complexity" evidence="4">
    <location>
        <begin position="1"/>
        <end position="16"/>
    </location>
</feature>
<dbReference type="InterPro" id="IPR032675">
    <property type="entry name" value="LRR_dom_sf"/>
</dbReference>
<reference evidence="6 7" key="1">
    <citation type="journal article" date="2019" name="Sci. Rep.">
        <title>Comparative genomics of chytrid fungi reveal insights into the obligate biotrophic and pathogenic lifestyle of Synchytrium endobioticum.</title>
        <authorList>
            <person name="van de Vossenberg B.T.L.H."/>
            <person name="Warris S."/>
            <person name="Nguyen H.D.T."/>
            <person name="van Gent-Pelzer M.P.E."/>
            <person name="Joly D.L."/>
            <person name="van de Geest H.C."/>
            <person name="Bonants P.J.M."/>
            <person name="Smith D.S."/>
            <person name="Levesque C.A."/>
            <person name="van der Lee T.A.J."/>
        </authorList>
    </citation>
    <scope>NUCLEOTIDE SEQUENCE [LARGE SCALE GENOMIC DNA]</scope>
    <source>
        <strain evidence="6 7">CBS 675.73</strain>
    </source>
</reference>
<comment type="caution">
    <text evidence="6">The sequence shown here is derived from an EMBL/GenBank/DDBJ whole genome shotgun (WGS) entry which is preliminary data.</text>
</comment>
<sequence>MATHLSGSSIRSSSGSHQAPHPPLAAAVLRAASAVPLVDSVRQNKSVICASGAAEWPVPEAPEAPPPNQIRARLPLFSSLPLKMKLRRVSAPQMAHILELPVELLQRIFRYVHPAQVVKYRRVCLRIFSALSTGAFARENLQMHPKLTAAGADKVSARAVKLLLRWPIEYQAAFAAFAQQAAATKMCCGWRRLDGAVPSALGDWPALTHLELQENKLRGELPIALGLLAGLRVLHLNGNSLSGAIPHELGRLEKLEQLHLNDNCLSGSIPDSLGQLCQLQSLYLNNNCLSGQLPPTLGKLNNLRALYLENNQIEGFIPLEWANMARLQIAYLGRNRLNPCLPSGFGRSTHIGEILRHQGFRCALQVYS</sequence>